<reference evidence="1 2" key="1">
    <citation type="submission" date="2019-08" db="EMBL/GenBank/DDBJ databases">
        <title>Complete genome sequence of Terriglobus albidus strain ORNL.</title>
        <authorList>
            <person name="Podar M."/>
        </authorList>
    </citation>
    <scope>NUCLEOTIDE SEQUENCE [LARGE SCALE GENOMIC DNA]</scope>
    <source>
        <strain evidence="1 2">ORNL</strain>
    </source>
</reference>
<dbReference type="AlphaFoldDB" id="A0A5B9E7Y0"/>
<dbReference type="RefSeq" id="WP_147647532.1">
    <property type="nucleotide sequence ID" value="NZ_CP042806.1"/>
</dbReference>
<dbReference type="KEGG" id="talb:FTW19_10230"/>
<name>A0A5B9E7Y0_9BACT</name>
<protein>
    <submittedName>
        <fullName evidence="1">Uncharacterized protein</fullName>
    </submittedName>
</protein>
<gene>
    <name evidence="1" type="ORF">FTW19_10230</name>
</gene>
<evidence type="ECO:0000313" key="2">
    <source>
        <dbReference type="Proteomes" id="UP000321820"/>
    </source>
</evidence>
<evidence type="ECO:0000313" key="1">
    <source>
        <dbReference type="EMBL" id="QEE28342.1"/>
    </source>
</evidence>
<accession>A0A5B9E7Y0</accession>
<dbReference type="EMBL" id="CP042806">
    <property type="protein sequence ID" value="QEE28342.1"/>
    <property type="molecule type" value="Genomic_DNA"/>
</dbReference>
<organism evidence="1 2">
    <name type="scientific">Terriglobus albidus</name>
    <dbReference type="NCBI Taxonomy" id="1592106"/>
    <lineage>
        <taxon>Bacteria</taxon>
        <taxon>Pseudomonadati</taxon>
        <taxon>Acidobacteriota</taxon>
        <taxon>Terriglobia</taxon>
        <taxon>Terriglobales</taxon>
        <taxon>Acidobacteriaceae</taxon>
        <taxon>Terriglobus</taxon>
    </lineage>
</organism>
<proteinExistence type="predicted"/>
<keyword evidence="2" id="KW-1185">Reference proteome</keyword>
<sequence>MSREINITVGSDTAATQLRQDFDELIARVNGDMMFQSIQADDPVSVEAAVTNAERSIDAHLREFTENGALQSLAGEIKQQFRESIEAQAKAAAQYAR</sequence>
<dbReference type="Proteomes" id="UP000321820">
    <property type="component" value="Chromosome"/>
</dbReference>